<protein>
    <recommendedName>
        <fullName evidence="5">Tetratricopeptide SHNi-TPR domain-containing protein</fullName>
    </recommendedName>
</protein>
<dbReference type="Gene3D" id="1.25.40.10">
    <property type="entry name" value="Tetratricopeptide repeat domain"/>
    <property type="match status" value="1"/>
</dbReference>
<accession>A0A2T9ZEL9</accession>
<keyword evidence="1" id="KW-0677">Repeat</keyword>
<organism evidence="6 7">
    <name type="scientific">Smittium megazygosporum</name>
    <dbReference type="NCBI Taxonomy" id="133381"/>
    <lineage>
        <taxon>Eukaryota</taxon>
        <taxon>Fungi</taxon>
        <taxon>Fungi incertae sedis</taxon>
        <taxon>Zoopagomycota</taxon>
        <taxon>Kickxellomycotina</taxon>
        <taxon>Harpellomycetes</taxon>
        <taxon>Harpellales</taxon>
        <taxon>Legeriomycetaceae</taxon>
        <taxon>Smittium</taxon>
    </lineage>
</organism>
<evidence type="ECO:0000256" key="3">
    <source>
        <dbReference type="SAM" id="Coils"/>
    </source>
</evidence>
<dbReference type="Proteomes" id="UP000245609">
    <property type="component" value="Unassembled WGS sequence"/>
</dbReference>
<dbReference type="InterPro" id="IPR019544">
    <property type="entry name" value="Tetratricopeptide_SHNi-TPR_dom"/>
</dbReference>
<dbReference type="PANTHER" id="PTHR15081">
    <property type="entry name" value="NUCLEAR AUTOANTIGENIC SPERM PROTEIN NASP -RELATED"/>
    <property type="match status" value="1"/>
</dbReference>
<dbReference type="GO" id="GO:0006335">
    <property type="term" value="P:DNA replication-dependent chromatin assembly"/>
    <property type="evidence" value="ECO:0007669"/>
    <property type="project" value="TreeGrafter"/>
</dbReference>
<sequence>MEEKQKTNVIDGKQKDFSLNSQQQFGFTDDQKAIFTLIADDIKAGTRAYALGEWELAISHFGQLAELSEQAFGSDSPRYADALVLYGRALLQNAISQNELMGQKKIDEAHSTIFDQELENENSNKNANIVFSGEPDLEYSSDEQEEETPDVAQGSSSSKVEQASETSKLSENTPSSVASSSRFFPETSNYNAVTSEEDDDGDFQTAWQVLDVARIIQAKDTTEKGQLKLAETLIFLGDVSMETENFEQASNDYSESLKVKVAQLGPSDKQIAEIRFKLALAFEYGGKKEQAAQEIEHVKENLMSQISACNPENKKEISDLKELLADVEEKLLELKTVKETTESVSDALSEQNKLNISESAKQIISEAILSGKINDLTMKVRSKKQKNTQDNIPTNENSEKKCTESSDDPLENKNSCDSGDKDEPKTNGATLGSKRKADISKDEPNDPAAVSVSDNDQSEKKTRTE</sequence>
<feature type="region of interest" description="Disordered" evidence="4">
    <location>
        <begin position="382"/>
        <end position="465"/>
    </location>
</feature>
<evidence type="ECO:0000256" key="4">
    <source>
        <dbReference type="SAM" id="MobiDB-lite"/>
    </source>
</evidence>
<proteinExistence type="predicted"/>
<feature type="compositionally biased region" description="Acidic residues" evidence="4">
    <location>
        <begin position="138"/>
        <end position="149"/>
    </location>
</feature>
<dbReference type="GO" id="GO:0042393">
    <property type="term" value="F:histone binding"/>
    <property type="evidence" value="ECO:0007669"/>
    <property type="project" value="TreeGrafter"/>
</dbReference>
<keyword evidence="7" id="KW-1185">Reference proteome</keyword>
<name>A0A2T9ZEL9_9FUNG</name>
<dbReference type="EMBL" id="MBFS01000287">
    <property type="protein sequence ID" value="PVV03031.1"/>
    <property type="molecule type" value="Genomic_DNA"/>
</dbReference>
<feature type="domain" description="Tetratricopeptide SHNi-TPR" evidence="5">
    <location>
        <begin position="230"/>
        <end position="258"/>
    </location>
</feature>
<feature type="compositionally biased region" description="Basic and acidic residues" evidence="4">
    <location>
        <begin position="435"/>
        <end position="444"/>
    </location>
</feature>
<evidence type="ECO:0000256" key="1">
    <source>
        <dbReference type="ARBA" id="ARBA00022737"/>
    </source>
</evidence>
<comment type="caution">
    <text evidence="6">The sequence shown here is derived from an EMBL/GenBank/DDBJ whole genome shotgun (WGS) entry which is preliminary data.</text>
</comment>
<feature type="region of interest" description="Disordered" evidence="4">
    <location>
        <begin position="138"/>
        <end position="183"/>
    </location>
</feature>
<evidence type="ECO:0000259" key="5">
    <source>
        <dbReference type="Pfam" id="PF10516"/>
    </source>
</evidence>
<dbReference type="InterPro" id="IPR051730">
    <property type="entry name" value="NASP-like"/>
</dbReference>
<evidence type="ECO:0000313" key="7">
    <source>
        <dbReference type="Proteomes" id="UP000245609"/>
    </source>
</evidence>
<feature type="compositionally biased region" description="Polar residues" evidence="4">
    <location>
        <begin position="153"/>
        <end position="183"/>
    </location>
</feature>
<dbReference type="Pfam" id="PF10516">
    <property type="entry name" value="SHNi-TPR"/>
    <property type="match status" value="1"/>
</dbReference>
<dbReference type="PANTHER" id="PTHR15081:SF1">
    <property type="entry name" value="NUCLEAR AUTOANTIGENIC SPERM PROTEIN"/>
    <property type="match status" value="1"/>
</dbReference>
<dbReference type="GO" id="GO:0034080">
    <property type="term" value="P:CENP-A containing chromatin assembly"/>
    <property type="evidence" value="ECO:0007669"/>
    <property type="project" value="TreeGrafter"/>
</dbReference>
<dbReference type="AlphaFoldDB" id="A0A2T9ZEL9"/>
<dbReference type="STRING" id="133381.A0A2T9ZEL9"/>
<feature type="coiled-coil region" evidence="3">
    <location>
        <begin position="310"/>
        <end position="340"/>
    </location>
</feature>
<keyword evidence="2" id="KW-0802">TPR repeat</keyword>
<evidence type="ECO:0000256" key="2">
    <source>
        <dbReference type="ARBA" id="ARBA00022803"/>
    </source>
</evidence>
<dbReference type="SUPFAM" id="SSF48452">
    <property type="entry name" value="TPR-like"/>
    <property type="match status" value="1"/>
</dbReference>
<dbReference type="GO" id="GO:0005654">
    <property type="term" value="C:nucleoplasm"/>
    <property type="evidence" value="ECO:0007669"/>
    <property type="project" value="TreeGrafter"/>
</dbReference>
<dbReference type="InterPro" id="IPR011990">
    <property type="entry name" value="TPR-like_helical_dom_sf"/>
</dbReference>
<keyword evidence="3" id="KW-0175">Coiled coil</keyword>
<dbReference type="OrthoDB" id="5587616at2759"/>
<reference evidence="6 7" key="1">
    <citation type="journal article" date="2018" name="MBio">
        <title>Comparative Genomics Reveals the Core Gene Toolbox for the Fungus-Insect Symbiosis.</title>
        <authorList>
            <person name="Wang Y."/>
            <person name="Stata M."/>
            <person name="Wang W."/>
            <person name="Stajich J.E."/>
            <person name="White M.M."/>
            <person name="Moncalvo J.M."/>
        </authorList>
    </citation>
    <scope>NUCLEOTIDE SEQUENCE [LARGE SCALE GENOMIC DNA]</scope>
    <source>
        <strain evidence="6 7">SC-DP-2</strain>
    </source>
</reference>
<evidence type="ECO:0000313" key="6">
    <source>
        <dbReference type="EMBL" id="PVV03031.1"/>
    </source>
</evidence>
<gene>
    <name evidence="6" type="ORF">BB560_002497</name>
</gene>